<feature type="non-terminal residue" evidence="5">
    <location>
        <position position="158"/>
    </location>
</feature>
<dbReference type="EMBL" id="KL893854">
    <property type="protein sequence ID" value="KGL81298.1"/>
    <property type="molecule type" value="Genomic_DNA"/>
</dbReference>
<dbReference type="InterPro" id="IPR036157">
    <property type="entry name" value="dUTPase-like_sf"/>
</dbReference>
<dbReference type="PROSITE" id="PS50175">
    <property type="entry name" value="ASP_PROT_RETROV"/>
    <property type="match status" value="1"/>
</dbReference>
<evidence type="ECO:0000313" key="5">
    <source>
        <dbReference type="EMBL" id="KGL81298.1"/>
    </source>
</evidence>
<feature type="domain" description="Peptidase A2" evidence="4">
    <location>
        <begin position="144"/>
        <end position="158"/>
    </location>
</feature>
<dbReference type="CDD" id="cd07557">
    <property type="entry name" value="trimeric_dUTPase"/>
    <property type="match status" value="1"/>
</dbReference>
<dbReference type="PANTHER" id="PTHR19422:SF123">
    <property type="entry name" value="RT1 CLASS I, LOCUS CE15"/>
    <property type="match status" value="1"/>
</dbReference>
<dbReference type="InterPro" id="IPR001995">
    <property type="entry name" value="Peptidase_A2_cat"/>
</dbReference>
<evidence type="ECO:0000256" key="3">
    <source>
        <dbReference type="ARBA" id="ARBA00022801"/>
    </source>
</evidence>
<proteinExistence type="predicted"/>
<dbReference type="InterPro" id="IPR051592">
    <property type="entry name" value="HERV-K_Pro_peptidase_A2"/>
</dbReference>
<evidence type="ECO:0000259" key="4">
    <source>
        <dbReference type="PROSITE" id="PS50175"/>
    </source>
</evidence>
<dbReference type="AlphaFoldDB" id="A0A099ZK27"/>
<dbReference type="InterPro" id="IPR021109">
    <property type="entry name" value="Peptidase_aspartic_dom_sf"/>
</dbReference>
<protein>
    <recommendedName>
        <fullName evidence="4">Peptidase A2 domain-containing protein</fullName>
    </recommendedName>
</protein>
<keyword evidence="6" id="KW-1185">Reference proteome</keyword>
<evidence type="ECO:0000256" key="1">
    <source>
        <dbReference type="ARBA" id="ARBA00022670"/>
    </source>
</evidence>
<dbReference type="Pfam" id="PF00692">
    <property type="entry name" value="dUTPase"/>
    <property type="match status" value="1"/>
</dbReference>
<dbReference type="InterPro" id="IPR029054">
    <property type="entry name" value="dUTPase-like"/>
</dbReference>
<dbReference type="SUPFAM" id="SSF51283">
    <property type="entry name" value="dUTPase-like"/>
    <property type="match status" value="1"/>
</dbReference>
<accession>A0A099ZK27</accession>
<dbReference type="PROSITE" id="PS00141">
    <property type="entry name" value="ASP_PROTEASE"/>
    <property type="match status" value="1"/>
</dbReference>
<dbReference type="PANTHER" id="PTHR19422">
    <property type="entry name" value="GAG RETROVIRAL POLYPROTEIN"/>
    <property type="match status" value="1"/>
</dbReference>
<name>A0A099ZK27_TINGU</name>
<sequence>AGSQGIDLVTTIAVTLVDTKPRAVPAGWYKPKGNLGALLLGRSSAGLQGLIVMPGVIDADFAGEVKIVLYTLHPPIVVPVGSRLAQLVPLTNLLQTLPLSSQVGNVRGDKGFGSTGPAACLSLQLRQRPTIKVKLCSRGEQISIPLLLDTGADVTMIS</sequence>
<organism evidence="5 6">
    <name type="scientific">Tinamus guttatus</name>
    <name type="common">White-throated tinamou</name>
    <dbReference type="NCBI Taxonomy" id="94827"/>
    <lineage>
        <taxon>Eukaryota</taxon>
        <taxon>Metazoa</taxon>
        <taxon>Chordata</taxon>
        <taxon>Craniata</taxon>
        <taxon>Vertebrata</taxon>
        <taxon>Euteleostomi</taxon>
        <taxon>Archelosauria</taxon>
        <taxon>Archosauria</taxon>
        <taxon>Dinosauria</taxon>
        <taxon>Saurischia</taxon>
        <taxon>Theropoda</taxon>
        <taxon>Coelurosauria</taxon>
        <taxon>Aves</taxon>
        <taxon>Palaeognathae</taxon>
        <taxon>Tinamiformes</taxon>
        <taxon>Tinamidae</taxon>
        <taxon>Tinamus</taxon>
    </lineage>
</organism>
<dbReference type="GO" id="GO:0006508">
    <property type="term" value="P:proteolysis"/>
    <property type="evidence" value="ECO:0007669"/>
    <property type="project" value="UniProtKB-KW"/>
</dbReference>
<dbReference type="InterPro" id="IPR001969">
    <property type="entry name" value="Aspartic_peptidase_AS"/>
</dbReference>
<dbReference type="InterPro" id="IPR033704">
    <property type="entry name" value="dUTPase_trimeric"/>
</dbReference>
<evidence type="ECO:0000313" key="6">
    <source>
        <dbReference type="Proteomes" id="UP000053641"/>
    </source>
</evidence>
<dbReference type="STRING" id="94827.A0A099ZK27"/>
<keyword evidence="2" id="KW-0064">Aspartyl protease</keyword>
<dbReference type="Gene3D" id="2.70.40.10">
    <property type="match status" value="1"/>
</dbReference>
<keyword evidence="1" id="KW-0645">Protease</keyword>
<keyword evidence="3" id="KW-0378">Hydrolase</keyword>
<feature type="non-terminal residue" evidence="5">
    <location>
        <position position="1"/>
    </location>
</feature>
<dbReference type="Proteomes" id="UP000053641">
    <property type="component" value="Unassembled WGS sequence"/>
</dbReference>
<evidence type="ECO:0000256" key="2">
    <source>
        <dbReference type="ARBA" id="ARBA00022750"/>
    </source>
</evidence>
<dbReference type="SUPFAM" id="SSF50630">
    <property type="entry name" value="Acid proteases"/>
    <property type="match status" value="1"/>
</dbReference>
<gene>
    <name evidence="5" type="ORF">N309_12814</name>
</gene>
<dbReference type="GO" id="GO:0004190">
    <property type="term" value="F:aspartic-type endopeptidase activity"/>
    <property type="evidence" value="ECO:0007669"/>
    <property type="project" value="UniProtKB-KW"/>
</dbReference>
<dbReference type="Gene3D" id="2.40.70.10">
    <property type="entry name" value="Acid Proteases"/>
    <property type="match status" value="1"/>
</dbReference>
<reference evidence="5 6" key="1">
    <citation type="submission" date="2014-06" db="EMBL/GenBank/DDBJ databases">
        <title>Genome evolution of avian class.</title>
        <authorList>
            <person name="Zhang G."/>
            <person name="Li C."/>
        </authorList>
    </citation>
    <scope>NUCLEOTIDE SEQUENCE [LARGE SCALE GENOMIC DNA]</scope>
    <source>
        <strain evidence="5">BGI_N309</strain>
    </source>
</reference>